<dbReference type="EMBL" id="CAJNRG010014777">
    <property type="protein sequence ID" value="CAF2157763.1"/>
    <property type="molecule type" value="Genomic_DNA"/>
</dbReference>
<dbReference type="AlphaFoldDB" id="A0A816YK74"/>
<reference evidence="1" key="1">
    <citation type="submission" date="2021-02" db="EMBL/GenBank/DDBJ databases">
        <authorList>
            <person name="Nowell W R."/>
        </authorList>
    </citation>
    <scope>NUCLEOTIDE SEQUENCE</scope>
</reference>
<gene>
    <name evidence="1" type="ORF">XDN619_LOCUS29963</name>
</gene>
<proteinExistence type="predicted"/>
<dbReference type="Proteomes" id="UP000663887">
    <property type="component" value="Unassembled WGS sequence"/>
</dbReference>
<evidence type="ECO:0000313" key="2">
    <source>
        <dbReference type="Proteomes" id="UP000663887"/>
    </source>
</evidence>
<evidence type="ECO:0000313" key="1">
    <source>
        <dbReference type="EMBL" id="CAF2157763.1"/>
    </source>
</evidence>
<accession>A0A816YK74</accession>
<sequence length="46" mass="5270">MSSLPYVFSNNTVFRTIDLIDLLFNTSEAEKDISNHLPIALRSLWS</sequence>
<feature type="non-terminal residue" evidence="1">
    <location>
        <position position="46"/>
    </location>
</feature>
<protein>
    <submittedName>
        <fullName evidence="1">Uncharacterized protein</fullName>
    </submittedName>
</protein>
<comment type="caution">
    <text evidence="1">The sequence shown here is derived from an EMBL/GenBank/DDBJ whole genome shotgun (WGS) entry which is preliminary data.</text>
</comment>
<name>A0A816YK74_9BILA</name>
<organism evidence="1 2">
    <name type="scientific">Rotaria magnacalcarata</name>
    <dbReference type="NCBI Taxonomy" id="392030"/>
    <lineage>
        <taxon>Eukaryota</taxon>
        <taxon>Metazoa</taxon>
        <taxon>Spiralia</taxon>
        <taxon>Gnathifera</taxon>
        <taxon>Rotifera</taxon>
        <taxon>Eurotatoria</taxon>
        <taxon>Bdelloidea</taxon>
        <taxon>Philodinida</taxon>
        <taxon>Philodinidae</taxon>
        <taxon>Rotaria</taxon>
    </lineage>
</organism>